<gene>
    <name evidence="1" type="ORF">HZI69_10585</name>
</gene>
<name>A0A852Q0U2_HAEHA</name>
<dbReference type="Proteomes" id="UP000590599">
    <property type="component" value="Unassembled WGS sequence"/>
</dbReference>
<dbReference type="AlphaFoldDB" id="A0A852Q0U2"/>
<dbReference type="RefSeq" id="WP_118781354.1">
    <property type="nucleotide sequence ID" value="NZ_JACBKA010000062.1"/>
</dbReference>
<sequence length="218" mass="25010">MEKLLNLMANKTISLGGINFNGFSSSNNWIGYFEAKNISDETMILKANELIKKFFGEDLSGFFLLSSLTFDDGRGIDDYSNEFINKLEKLYKEAKRDGFLIPYNGLMEEYYEADNFDEILYPANLLNFTFDKDKFLSYCELVMGYNKVFGEICFLINPNLSLLLYPHSEKGYGCISLSDDCNNAIEFLNFCSKDDKFEVVFSENIDHLVASKTMSKEC</sequence>
<comment type="caution">
    <text evidence="1">The sequence shown here is derived from an EMBL/GenBank/DDBJ whole genome shotgun (WGS) entry which is preliminary data.</text>
</comment>
<organism evidence="1 2">
    <name type="scientific">Haemophilus haemolyticus</name>
    <dbReference type="NCBI Taxonomy" id="726"/>
    <lineage>
        <taxon>Bacteria</taxon>
        <taxon>Pseudomonadati</taxon>
        <taxon>Pseudomonadota</taxon>
        <taxon>Gammaproteobacteria</taxon>
        <taxon>Pasteurellales</taxon>
        <taxon>Pasteurellaceae</taxon>
        <taxon>Haemophilus</taxon>
    </lineage>
</organism>
<accession>A0A852Q0U2</accession>
<evidence type="ECO:0000313" key="2">
    <source>
        <dbReference type="Proteomes" id="UP000590599"/>
    </source>
</evidence>
<reference evidence="1 2" key="1">
    <citation type="submission" date="2020-07" db="EMBL/GenBank/DDBJ databases">
        <title>Genus Haemophilus, Bergeys manual.</title>
        <authorList>
            <person name="Noerskov-Lauritsen N."/>
        </authorList>
    </citation>
    <scope>NUCLEOTIDE SEQUENCE [LARGE SCALE GENOMIC DNA]</scope>
    <source>
        <strain evidence="1 2">CCUG30047</strain>
    </source>
</reference>
<protein>
    <submittedName>
        <fullName evidence="1">Uncharacterized protein</fullName>
    </submittedName>
</protein>
<proteinExistence type="predicted"/>
<evidence type="ECO:0000313" key="1">
    <source>
        <dbReference type="EMBL" id="NYA28263.1"/>
    </source>
</evidence>
<dbReference type="EMBL" id="JACBKA010000062">
    <property type="protein sequence ID" value="NYA28263.1"/>
    <property type="molecule type" value="Genomic_DNA"/>
</dbReference>